<dbReference type="InParanoid" id="D4H3R1"/>
<proteinExistence type="predicted"/>
<dbReference type="Gene3D" id="1.20.1250.20">
    <property type="entry name" value="MFS general substrate transporter like domains"/>
    <property type="match status" value="2"/>
</dbReference>
<evidence type="ECO:0000313" key="11">
    <source>
        <dbReference type="Proteomes" id="UP000002012"/>
    </source>
</evidence>
<keyword evidence="7 8" id="KW-0472">Membrane</keyword>
<dbReference type="STRING" id="522772.Dacet_2401"/>
<evidence type="ECO:0000256" key="4">
    <source>
        <dbReference type="ARBA" id="ARBA00022519"/>
    </source>
</evidence>
<sequence length="386" mass="42791">MTEEYNNYKGTAFKLSSFFFLHYATLGVIFPFMGYFFKESGFSGTEIGLYMSIFPAAKFLVTNLWTLIFSKIRHKKIYIGTCILISSVSLIPLIYTTDRFIVAVIMVIFASTRTGVIPVMDSIAISMDSVIAYGRLRLFGSVGFIITSIISGIMVDNLGLSGFIWTFTGAGILAALPAIALDYSSETFTPTKRSERKLTPELIIFFTGVTVYLASYSFLYNFFNITVSEAGYSQSWAGYMWAIGVLSEIFFLYNQDKVLKLFNVKTLIALSMLLAGVRYVVTGYSDSLWMLALFSTMNGFAYGTFHLGVMRYIRLHVPQRLKLKAQGIYSGVGFGLGSITGSALSGLTYDISGLTSVWMLAFGLSTAGAVIIYFFTGRKKLSEYTV</sequence>
<keyword evidence="4" id="KW-0997">Cell inner membrane</keyword>
<feature type="transmembrane region" description="Helical" evidence="8">
    <location>
        <begin position="355"/>
        <end position="375"/>
    </location>
</feature>
<dbReference type="FunCoup" id="D4H3R1">
    <property type="interactions" value="8"/>
</dbReference>
<evidence type="ECO:0000256" key="7">
    <source>
        <dbReference type="ARBA" id="ARBA00023136"/>
    </source>
</evidence>
<dbReference type="RefSeq" id="WP_013011664.1">
    <property type="nucleotide sequence ID" value="NC_013943.1"/>
</dbReference>
<dbReference type="GO" id="GO:0005886">
    <property type="term" value="C:plasma membrane"/>
    <property type="evidence" value="ECO:0007669"/>
    <property type="project" value="UniProtKB-SubCell"/>
</dbReference>
<dbReference type="Proteomes" id="UP000002012">
    <property type="component" value="Chromosome"/>
</dbReference>
<dbReference type="PROSITE" id="PS50850">
    <property type="entry name" value="MFS"/>
    <property type="match status" value="1"/>
</dbReference>
<dbReference type="PANTHER" id="PTHR23522">
    <property type="entry name" value="BLL5896 PROTEIN"/>
    <property type="match status" value="1"/>
</dbReference>
<feature type="transmembrane region" description="Helical" evidence="8">
    <location>
        <begin position="287"/>
        <end position="307"/>
    </location>
</feature>
<dbReference type="InterPro" id="IPR026032">
    <property type="entry name" value="HcaT-like"/>
</dbReference>
<evidence type="ECO:0000256" key="2">
    <source>
        <dbReference type="ARBA" id="ARBA00022448"/>
    </source>
</evidence>
<name>D4H3R1_DENA2</name>
<organism evidence="10 11">
    <name type="scientific">Denitrovibrio acetiphilus (strain DSM 12809 / NBRC 114555 / N2460)</name>
    <dbReference type="NCBI Taxonomy" id="522772"/>
    <lineage>
        <taxon>Bacteria</taxon>
        <taxon>Pseudomonadati</taxon>
        <taxon>Deferribacterota</taxon>
        <taxon>Deferribacteres</taxon>
        <taxon>Deferribacterales</taxon>
        <taxon>Geovibrionaceae</taxon>
        <taxon>Denitrovibrio</taxon>
    </lineage>
</organism>
<evidence type="ECO:0000256" key="6">
    <source>
        <dbReference type="ARBA" id="ARBA00022989"/>
    </source>
</evidence>
<keyword evidence="6 8" id="KW-1133">Transmembrane helix</keyword>
<keyword evidence="3" id="KW-1003">Cell membrane</keyword>
<evidence type="ECO:0000313" key="10">
    <source>
        <dbReference type="EMBL" id="ADD69163.1"/>
    </source>
</evidence>
<evidence type="ECO:0000259" key="9">
    <source>
        <dbReference type="PROSITE" id="PS50850"/>
    </source>
</evidence>
<dbReference type="InterPro" id="IPR036259">
    <property type="entry name" value="MFS_trans_sf"/>
</dbReference>
<dbReference type="PIRSF" id="PIRSF004925">
    <property type="entry name" value="HcaT"/>
    <property type="match status" value="1"/>
</dbReference>
<dbReference type="OrthoDB" id="9788089at2"/>
<feature type="transmembrane region" description="Helical" evidence="8">
    <location>
        <begin position="160"/>
        <end position="181"/>
    </location>
</feature>
<dbReference type="GO" id="GO:0030395">
    <property type="term" value="F:lactose binding"/>
    <property type="evidence" value="ECO:0007669"/>
    <property type="project" value="TreeGrafter"/>
</dbReference>
<dbReference type="HOGENOM" id="CLU_013133_6_0_0"/>
<feature type="transmembrane region" description="Helical" evidence="8">
    <location>
        <begin position="12"/>
        <end position="37"/>
    </location>
</feature>
<evidence type="ECO:0000256" key="1">
    <source>
        <dbReference type="ARBA" id="ARBA00004429"/>
    </source>
</evidence>
<feature type="transmembrane region" description="Helical" evidence="8">
    <location>
        <begin position="235"/>
        <end position="254"/>
    </location>
</feature>
<keyword evidence="11" id="KW-1185">Reference proteome</keyword>
<keyword evidence="2" id="KW-0813">Transport</keyword>
<feature type="transmembrane region" description="Helical" evidence="8">
    <location>
        <begin position="77"/>
        <end position="95"/>
    </location>
</feature>
<feature type="transmembrane region" description="Helical" evidence="8">
    <location>
        <begin position="261"/>
        <end position="281"/>
    </location>
</feature>
<dbReference type="GO" id="GO:0015528">
    <property type="term" value="F:lactose:proton symporter activity"/>
    <property type="evidence" value="ECO:0007669"/>
    <property type="project" value="TreeGrafter"/>
</dbReference>
<dbReference type="InterPro" id="IPR024989">
    <property type="entry name" value="MFS_assoc_dom"/>
</dbReference>
<comment type="subcellular location">
    <subcellularLocation>
        <location evidence="1">Cell inner membrane</location>
        <topology evidence="1">Multi-pass membrane protein</topology>
    </subcellularLocation>
</comment>
<dbReference type="PANTHER" id="PTHR23522:SF10">
    <property type="entry name" value="3-PHENYLPROPIONIC ACID TRANSPORTER-RELATED"/>
    <property type="match status" value="1"/>
</dbReference>
<feature type="domain" description="Major facilitator superfamily (MFS) profile" evidence="9">
    <location>
        <begin position="201"/>
        <end position="386"/>
    </location>
</feature>
<dbReference type="eggNOG" id="COG2814">
    <property type="taxonomic scope" value="Bacteria"/>
</dbReference>
<dbReference type="AlphaFoldDB" id="D4H3R1"/>
<dbReference type="SUPFAM" id="SSF103473">
    <property type="entry name" value="MFS general substrate transporter"/>
    <property type="match status" value="1"/>
</dbReference>
<feature type="transmembrane region" description="Helical" evidence="8">
    <location>
        <begin position="136"/>
        <end position="154"/>
    </location>
</feature>
<feature type="transmembrane region" description="Helical" evidence="8">
    <location>
        <begin position="202"/>
        <end position="223"/>
    </location>
</feature>
<evidence type="ECO:0000256" key="5">
    <source>
        <dbReference type="ARBA" id="ARBA00022692"/>
    </source>
</evidence>
<feature type="transmembrane region" description="Helical" evidence="8">
    <location>
        <begin position="101"/>
        <end position="124"/>
    </location>
</feature>
<feature type="transmembrane region" description="Helical" evidence="8">
    <location>
        <begin position="328"/>
        <end position="349"/>
    </location>
</feature>
<evidence type="ECO:0000256" key="3">
    <source>
        <dbReference type="ARBA" id="ARBA00022475"/>
    </source>
</evidence>
<reference evidence="10 11" key="1">
    <citation type="journal article" date="2010" name="Stand. Genomic Sci.">
        <title>Complete genome sequence of Denitrovibrio acetiphilus type strain (N2460).</title>
        <authorList>
            <person name="Kiss H."/>
            <person name="Lang E."/>
            <person name="Lapidus A."/>
            <person name="Copeland A."/>
            <person name="Nolan M."/>
            <person name="Glavina Del Rio T."/>
            <person name="Chen F."/>
            <person name="Lucas S."/>
            <person name="Tice H."/>
            <person name="Cheng J.F."/>
            <person name="Han C."/>
            <person name="Goodwin L."/>
            <person name="Pitluck S."/>
            <person name="Liolios K."/>
            <person name="Pati A."/>
            <person name="Ivanova N."/>
            <person name="Mavromatis K."/>
            <person name="Chen A."/>
            <person name="Palaniappan K."/>
            <person name="Land M."/>
            <person name="Hauser L."/>
            <person name="Chang Y.J."/>
            <person name="Jeffries C.D."/>
            <person name="Detter J.C."/>
            <person name="Brettin T."/>
            <person name="Spring S."/>
            <person name="Rohde M."/>
            <person name="Goker M."/>
            <person name="Woyke T."/>
            <person name="Bristow J."/>
            <person name="Eisen J.A."/>
            <person name="Markowitz V."/>
            <person name="Hugenholtz P."/>
            <person name="Kyrpides N.C."/>
            <person name="Klenk H.P."/>
        </authorList>
    </citation>
    <scope>NUCLEOTIDE SEQUENCE [LARGE SCALE GENOMIC DNA]</scope>
    <source>
        <strain evidence="11">DSM 12809 / NBRC 114555 / N2460</strain>
    </source>
</reference>
<dbReference type="PaxDb" id="522772-Dacet_2401"/>
<protein>
    <submittedName>
        <fullName evidence="10">Major facilitator superfamily MFS_1</fullName>
    </submittedName>
</protein>
<dbReference type="KEGG" id="dap:Dacet_2401"/>
<gene>
    <name evidence="10" type="ordered locus">Dacet_2401</name>
</gene>
<keyword evidence="5 8" id="KW-0812">Transmembrane</keyword>
<dbReference type="NCBIfam" id="NF037955">
    <property type="entry name" value="mfs"/>
    <property type="match status" value="1"/>
</dbReference>
<evidence type="ECO:0000256" key="8">
    <source>
        <dbReference type="SAM" id="Phobius"/>
    </source>
</evidence>
<feature type="transmembrane region" description="Helical" evidence="8">
    <location>
        <begin position="49"/>
        <end position="70"/>
    </location>
</feature>
<dbReference type="Pfam" id="PF12832">
    <property type="entry name" value="MFS_1_like"/>
    <property type="match status" value="1"/>
</dbReference>
<dbReference type="EMBL" id="CP001968">
    <property type="protein sequence ID" value="ADD69163.1"/>
    <property type="molecule type" value="Genomic_DNA"/>
</dbReference>
<accession>D4H3R1</accession>
<dbReference type="InterPro" id="IPR020846">
    <property type="entry name" value="MFS_dom"/>
</dbReference>